<comment type="caution">
    <text evidence="1">The sequence shown here is derived from an EMBL/GenBank/DDBJ whole genome shotgun (WGS) entry which is preliminary data.</text>
</comment>
<name>A0ABD3R807_9STRA</name>
<protein>
    <submittedName>
        <fullName evidence="1">Uncharacterized protein</fullName>
    </submittedName>
</protein>
<evidence type="ECO:0000313" key="1">
    <source>
        <dbReference type="EMBL" id="KAL3809105.1"/>
    </source>
</evidence>
<sequence>IRPRLRARVRRPFVCVSMTTEAWNNFGVGDKLRFLVDRIAVLLNKEDSFYSRSENDLIDKIWRQKAASWMVRDIDAYNLDRDIASVAMAHLDEVLSVSSLHHVWNKKKCCILVMASLKLAIKLYEPRKMSMDAMLAMGRIMEFFVVIVCIFRRIPHNYKILALLILLVNSVDDIFVKLKASSTRFASCLIAVFKASGIPQLNKLLTHSHTVPTLAVSLDDDCQVTHETMAIFLKRIFHSFGLLPGDKCIRFLKRRLRALLHYNTDLNGSTLTLLGVLLKQIWSECHYSVSVNDGTI</sequence>
<dbReference type="Gene3D" id="1.10.472.10">
    <property type="entry name" value="Cyclin-like"/>
    <property type="match status" value="1"/>
</dbReference>
<gene>
    <name evidence="1" type="ORF">ACHAXA_010626</name>
</gene>
<dbReference type="EMBL" id="JALLPB020000440">
    <property type="protein sequence ID" value="KAL3809105.1"/>
    <property type="molecule type" value="Genomic_DNA"/>
</dbReference>
<proteinExistence type="predicted"/>
<accession>A0ABD3R807</accession>
<dbReference type="InterPro" id="IPR036915">
    <property type="entry name" value="Cyclin-like_sf"/>
</dbReference>
<feature type="non-terminal residue" evidence="1">
    <location>
        <position position="1"/>
    </location>
</feature>
<evidence type="ECO:0000313" key="2">
    <source>
        <dbReference type="Proteomes" id="UP001530377"/>
    </source>
</evidence>
<organism evidence="1 2">
    <name type="scientific">Cyclostephanos tholiformis</name>
    <dbReference type="NCBI Taxonomy" id="382380"/>
    <lineage>
        <taxon>Eukaryota</taxon>
        <taxon>Sar</taxon>
        <taxon>Stramenopiles</taxon>
        <taxon>Ochrophyta</taxon>
        <taxon>Bacillariophyta</taxon>
        <taxon>Coscinodiscophyceae</taxon>
        <taxon>Thalassiosirophycidae</taxon>
        <taxon>Stephanodiscales</taxon>
        <taxon>Stephanodiscaceae</taxon>
        <taxon>Cyclostephanos</taxon>
    </lineage>
</organism>
<dbReference type="SUPFAM" id="SSF47954">
    <property type="entry name" value="Cyclin-like"/>
    <property type="match status" value="1"/>
</dbReference>
<dbReference type="Proteomes" id="UP001530377">
    <property type="component" value="Unassembled WGS sequence"/>
</dbReference>
<reference evidence="1 2" key="1">
    <citation type="submission" date="2024-10" db="EMBL/GenBank/DDBJ databases">
        <title>Updated reference genomes for cyclostephanoid diatoms.</title>
        <authorList>
            <person name="Roberts W.R."/>
            <person name="Alverson A.J."/>
        </authorList>
    </citation>
    <scope>NUCLEOTIDE SEQUENCE [LARGE SCALE GENOMIC DNA]</scope>
    <source>
        <strain evidence="1 2">AJA228-03</strain>
    </source>
</reference>
<dbReference type="AlphaFoldDB" id="A0ABD3R807"/>
<keyword evidence="2" id="KW-1185">Reference proteome</keyword>